<reference evidence="1 2" key="1">
    <citation type="submission" date="2019-06" db="EMBL/GenBank/DDBJ databases">
        <title>Draft genome sequences of 15 bacterial species constituting the stable defined intestinal microbiota of the GM15 gnotobiotic mouse model.</title>
        <authorList>
            <person name="Elie C."/>
            <person name="Mathieu A."/>
            <person name="Saliou A."/>
            <person name="Darnaud M."/>
            <person name="Leulier F."/>
            <person name="Tamellini A."/>
        </authorList>
    </citation>
    <scope>NUCLEOTIDE SEQUENCE [LARGE SCALE GENOMIC DNA]</scope>
    <source>
        <strain evidence="1 2">JM4-15</strain>
    </source>
</reference>
<accession>A0A845T1E4</accession>
<evidence type="ECO:0000313" key="2">
    <source>
        <dbReference type="Proteomes" id="UP000462501"/>
    </source>
</evidence>
<proteinExistence type="predicted"/>
<name>A0A845T1E4_9FIRM</name>
<evidence type="ECO:0000313" key="1">
    <source>
        <dbReference type="EMBL" id="NDO40714.1"/>
    </source>
</evidence>
<comment type="caution">
    <text evidence="1">The sequence shown here is derived from an EMBL/GenBank/DDBJ whole genome shotgun (WGS) entry which is preliminary data.</text>
</comment>
<organism evidence="1 2">
    <name type="scientific">Anaerotruncus colihominis</name>
    <dbReference type="NCBI Taxonomy" id="169435"/>
    <lineage>
        <taxon>Bacteria</taxon>
        <taxon>Bacillati</taxon>
        <taxon>Bacillota</taxon>
        <taxon>Clostridia</taxon>
        <taxon>Eubacteriales</taxon>
        <taxon>Oscillospiraceae</taxon>
        <taxon>Anaerotruncus</taxon>
    </lineage>
</organism>
<sequence length="95" mass="10433">MKLLCFGIVSVFILPVPSAVVPAPVFGGVSLSLVRSFRSGFLRFPAGSRCVTSPGSISHTGRSFDWNNPSMNCLYHMTFLYHVPYVHESGMKPKI</sequence>
<gene>
    <name evidence="1" type="ORF">FMM72_16095</name>
</gene>
<dbReference type="Proteomes" id="UP000462501">
    <property type="component" value="Unassembled WGS sequence"/>
</dbReference>
<protein>
    <submittedName>
        <fullName evidence="1">Uncharacterized protein</fullName>
    </submittedName>
</protein>
<dbReference type="EMBL" id="VIQT01000023">
    <property type="protein sequence ID" value="NDO40714.1"/>
    <property type="molecule type" value="Genomic_DNA"/>
</dbReference>
<dbReference type="AlphaFoldDB" id="A0A845T1E4"/>